<feature type="domain" description="C2H2-type" evidence="9">
    <location>
        <begin position="141"/>
        <end position="168"/>
    </location>
</feature>
<feature type="region of interest" description="Disordered" evidence="8">
    <location>
        <begin position="1144"/>
        <end position="1165"/>
    </location>
</feature>
<feature type="domain" description="C2H2-type" evidence="9">
    <location>
        <begin position="371"/>
        <end position="394"/>
    </location>
</feature>
<dbReference type="GO" id="GO:0005634">
    <property type="term" value="C:nucleus"/>
    <property type="evidence" value="ECO:0007669"/>
    <property type="project" value="UniProtKB-SubCell"/>
</dbReference>
<dbReference type="InParanoid" id="A0A5N4A533"/>
<dbReference type="InterPro" id="IPR013087">
    <property type="entry name" value="Znf_C2H2_type"/>
</dbReference>
<comment type="caution">
    <text evidence="10">The sequence shown here is derived from an EMBL/GenBank/DDBJ whole genome shotgun (WGS) entry which is preliminary data.</text>
</comment>
<evidence type="ECO:0000256" key="2">
    <source>
        <dbReference type="ARBA" id="ARBA00022723"/>
    </source>
</evidence>
<feature type="compositionally biased region" description="Low complexity" evidence="8">
    <location>
        <begin position="107"/>
        <end position="119"/>
    </location>
</feature>
<feature type="domain" description="C2H2-type" evidence="9">
    <location>
        <begin position="169"/>
        <end position="196"/>
    </location>
</feature>
<reference evidence="10 11" key="1">
    <citation type="journal article" date="2018" name="Elife">
        <title>Firefly genomes illuminate parallel origins of bioluminescence in beetles.</title>
        <authorList>
            <person name="Fallon T.R."/>
            <person name="Lower S.E."/>
            <person name="Chang C.H."/>
            <person name="Bessho-Uehara M."/>
            <person name="Martin G.J."/>
            <person name="Bewick A.J."/>
            <person name="Behringer M."/>
            <person name="Debat H.J."/>
            <person name="Wong I."/>
            <person name="Day J.C."/>
            <person name="Suvorov A."/>
            <person name="Silva C.J."/>
            <person name="Stanger-Hall K.F."/>
            <person name="Hall D.W."/>
            <person name="Schmitz R.J."/>
            <person name="Nelson D.R."/>
            <person name="Lewis S.M."/>
            <person name="Shigenobu S."/>
            <person name="Bybee S.M."/>
            <person name="Larracuente A.M."/>
            <person name="Oba Y."/>
            <person name="Weng J.K."/>
        </authorList>
    </citation>
    <scope>NUCLEOTIDE SEQUENCE [LARGE SCALE GENOMIC DNA]</scope>
    <source>
        <strain evidence="10">1611_PpyrPB1</strain>
        <tissue evidence="10">Whole body</tissue>
    </source>
</reference>
<feature type="domain" description="C2H2-type" evidence="9">
    <location>
        <begin position="1059"/>
        <end position="1086"/>
    </location>
</feature>
<keyword evidence="5" id="KW-0862">Zinc</keyword>
<feature type="compositionally biased region" description="Low complexity" evidence="8">
    <location>
        <begin position="343"/>
        <end position="354"/>
    </location>
</feature>
<dbReference type="SUPFAM" id="SSF57667">
    <property type="entry name" value="beta-beta-alpha zinc fingers"/>
    <property type="match status" value="6"/>
</dbReference>
<dbReference type="PANTHER" id="PTHR24379:SF121">
    <property type="entry name" value="C2H2-TYPE DOMAIN-CONTAINING PROTEIN"/>
    <property type="match status" value="1"/>
</dbReference>
<evidence type="ECO:0000256" key="8">
    <source>
        <dbReference type="SAM" id="MobiDB-lite"/>
    </source>
</evidence>
<dbReference type="PANTHER" id="PTHR24379">
    <property type="entry name" value="KRAB AND ZINC FINGER DOMAIN-CONTAINING"/>
    <property type="match status" value="1"/>
</dbReference>
<name>A0A5N4A533_PHOPY</name>
<dbReference type="FunCoup" id="A0A5N4A533">
    <property type="interactions" value="420"/>
</dbReference>
<sequence>MSRRKQPNPAKLGDTEATKSTEVVEDRAENASNGNSNSGTVKNGLSCERQCTYIKKEEFTDDEEKDNVDDGNNNEDIDRMGMDDQEDSLGSIGTEHGSWGSNTPEQASPAPSSCATPSSSLSDIADSEIAFTVGITETTPYACKICNKAFARSSLLSKHEQSHTDQLQYGCSYCPRLFKHKRSRDRHIKLHTGDKKYKCVHCQTAFSRSDHLKIHMKTHDNSKPFRCLICNRGYNTAAALTSHQQSHSKQNTEGGKSPGSFKCHQCPETFTRYDLLQFHTSSMHTTLGVTCASQSMASTPLQELPKWVCMYCGRDFLTIDEMQHHVNLDHSAILNGNFTNNASKPTTTSETSSPLNDKGSPIHESNSSPTYACDSCTMQFDSIEKLRVHENCIHWKPPQPLISAPALYVKDCNACLPPSERVTTDVLSASPTSQPVQSHPTDLSRKRRAGDVESPVVAKRESNDLSNHSMAGGSRDSSKKEEWSSYICSICGTQLPNFASFMVHMDIHMSVNATPTNVVLGGYCPLCGEAYRDQTELNNHIVLHTLSYKPGWCCRVCKKVFNEDLEDLQRHLVENHTCTTYRCCVCEQIFETKSAMLIHLTKKHSSECQHYRCKFCPEQIFHNQLSAEMHISQHVPRLFNPSRKSSFGSFPFRADYNTRVDRLGKNLQCPFCRQCFKGEYLHQIHMLKEHKNYRQAHTSTMTEECSIDQLATRSQREVQDNSSVLYTNSITPSDNISRYERGINENFMCDICGTTDFSSETELISHKKLHHVKSKIGPVSLQCAYCNEHCKSRSDLENHMKNHQVNSSKGKHKCNICDEIYTSAIILAEHKLSHCKIVSGNTCTQCKAILTDEQSFYSHQVQHSAVLNKPNSQISLPANCIICCQTLQTDVEIKLHSNFHLQHIIHKEFLCSMCNHIFDTRTGLPLQGYEKNSENLQIAICKECMRKCSNNGTSSSPIIQSTECVDKKVYSCGKCPKTFENEGDVKKHAVTHVVSDGATHECHICRSIFPSALKLQLHVIEHSFFGTGQFRCYICSSIFTTANGLLTHMLDHGVNSKPYECATCQMKFFFQTELDNHKYDHILVRTIHTPILMNCKSEGENASEKIKREVLNNCPYCDMLTSPTYMEIHLRCCNQNPEFKKNTDEKRKIKFAENNNASTNEEKKT</sequence>
<evidence type="ECO:0000313" key="11">
    <source>
        <dbReference type="Proteomes" id="UP000327044"/>
    </source>
</evidence>
<feature type="region of interest" description="Disordered" evidence="8">
    <location>
        <begin position="339"/>
        <end position="367"/>
    </location>
</feature>
<dbReference type="FunFam" id="3.30.160.60:FF:000736">
    <property type="entry name" value="Zinc finger protein 423"/>
    <property type="match status" value="1"/>
</dbReference>
<evidence type="ECO:0000256" key="3">
    <source>
        <dbReference type="ARBA" id="ARBA00022737"/>
    </source>
</evidence>
<accession>A0A5N4A533</accession>
<evidence type="ECO:0000256" key="7">
    <source>
        <dbReference type="PROSITE-ProRule" id="PRU00042"/>
    </source>
</evidence>
<feature type="domain" description="C2H2-type" evidence="9">
    <location>
        <begin position="581"/>
        <end position="609"/>
    </location>
</feature>
<dbReference type="Gene3D" id="3.30.160.60">
    <property type="entry name" value="Classic Zinc Finger"/>
    <property type="match status" value="9"/>
</dbReference>
<dbReference type="PROSITE" id="PS00028">
    <property type="entry name" value="ZINC_FINGER_C2H2_1"/>
    <property type="match status" value="17"/>
</dbReference>
<proteinExistence type="predicted"/>
<dbReference type="Pfam" id="PF00096">
    <property type="entry name" value="zf-C2H2"/>
    <property type="match status" value="4"/>
</dbReference>
<evidence type="ECO:0000313" key="10">
    <source>
        <dbReference type="EMBL" id="KAB0792430.1"/>
    </source>
</evidence>
<feature type="compositionally biased region" description="Acidic residues" evidence="8">
    <location>
        <begin position="59"/>
        <end position="75"/>
    </location>
</feature>
<feature type="region of interest" description="Disordered" evidence="8">
    <location>
        <begin position="56"/>
        <end position="119"/>
    </location>
</feature>
<keyword evidence="6" id="KW-0539">Nucleus</keyword>
<feature type="domain" description="C2H2-type" evidence="9">
    <location>
        <begin position="197"/>
        <end position="224"/>
    </location>
</feature>
<comment type="subcellular location">
    <subcellularLocation>
        <location evidence="1">Nucleus</location>
    </subcellularLocation>
</comment>
<evidence type="ECO:0000256" key="6">
    <source>
        <dbReference type="ARBA" id="ARBA00023242"/>
    </source>
</evidence>
<keyword evidence="3" id="KW-0677">Repeat</keyword>
<feature type="domain" description="C2H2-type" evidence="9">
    <location>
        <begin position="225"/>
        <end position="252"/>
    </location>
</feature>
<dbReference type="EMBL" id="VVIM01000010">
    <property type="protein sequence ID" value="KAB0792430.1"/>
    <property type="molecule type" value="Genomic_DNA"/>
</dbReference>
<dbReference type="FunFam" id="3.30.160.60:FF:000145">
    <property type="entry name" value="Zinc finger protein 574"/>
    <property type="match status" value="1"/>
</dbReference>
<dbReference type="SMART" id="SM00355">
    <property type="entry name" value="ZnF_C2H2"/>
    <property type="match status" value="22"/>
</dbReference>
<feature type="compositionally biased region" description="Basic and acidic residues" evidence="8">
    <location>
        <begin position="13"/>
        <end position="29"/>
    </location>
</feature>
<dbReference type="Proteomes" id="UP000327044">
    <property type="component" value="Unassembled WGS sequence"/>
</dbReference>
<feature type="region of interest" description="Disordered" evidence="8">
    <location>
        <begin position="1"/>
        <end position="44"/>
    </location>
</feature>
<dbReference type="GO" id="GO:0008270">
    <property type="term" value="F:zinc ion binding"/>
    <property type="evidence" value="ECO:0007669"/>
    <property type="project" value="UniProtKB-KW"/>
</dbReference>
<organism evidence="10 11">
    <name type="scientific">Photinus pyralis</name>
    <name type="common">Common eastern firefly</name>
    <name type="synonym">Lampyris pyralis</name>
    <dbReference type="NCBI Taxonomy" id="7054"/>
    <lineage>
        <taxon>Eukaryota</taxon>
        <taxon>Metazoa</taxon>
        <taxon>Ecdysozoa</taxon>
        <taxon>Arthropoda</taxon>
        <taxon>Hexapoda</taxon>
        <taxon>Insecta</taxon>
        <taxon>Pterygota</taxon>
        <taxon>Neoptera</taxon>
        <taxon>Endopterygota</taxon>
        <taxon>Coleoptera</taxon>
        <taxon>Polyphaga</taxon>
        <taxon>Elateriformia</taxon>
        <taxon>Elateroidea</taxon>
        <taxon>Lampyridae</taxon>
        <taxon>Lampyrinae</taxon>
        <taxon>Photinus</taxon>
    </lineage>
</organism>
<feature type="domain" description="C2H2-type" evidence="9">
    <location>
        <begin position="522"/>
        <end position="549"/>
    </location>
</feature>
<dbReference type="PROSITE" id="PS50157">
    <property type="entry name" value="ZINC_FINGER_C2H2_2"/>
    <property type="match status" value="10"/>
</dbReference>
<evidence type="ECO:0000256" key="1">
    <source>
        <dbReference type="ARBA" id="ARBA00004123"/>
    </source>
</evidence>
<dbReference type="AlphaFoldDB" id="A0A5N4A533"/>
<feature type="domain" description="C2H2-type" evidence="9">
    <location>
        <begin position="970"/>
        <end position="992"/>
    </location>
</feature>
<feature type="domain" description="C2H2-type" evidence="9">
    <location>
        <begin position="261"/>
        <end position="285"/>
    </location>
</feature>
<protein>
    <recommendedName>
        <fullName evidence="9">C2H2-type domain-containing protein</fullName>
    </recommendedName>
</protein>
<feature type="region of interest" description="Disordered" evidence="8">
    <location>
        <begin position="426"/>
        <end position="478"/>
    </location>
</feature>
<evidence type="ECO:0000259" key="9">
    <source>
        <dbReference type="PROSITE" id="PS50157"/>
    </source>
</evidence>
<evidence type="ECO:0000256" key="4">
    <source>
        <dbReference type="ARBA" id="ARBA00022771"/>
    </source>
</evidence>
<dbReference type="OrthoDB" id="10014897at2759"/>
<dbReference type="InterPro" id="IPR036236">
    <property type="entry name" value="Znf_C2H2_sf"/>
</dbReference>
<feature type="compositionally biased region" description="Polar residues" evidence="8">
    <location>
        <begin position="426"/>
        <end position="441"/>
    </location>
</feature>
<gene>
    <name evidence="10" type="ORF">PPYR_14389</name>
</gene>
<evidence type="ECO:0000256" key="5">
    <source>
        <dbReference type="ARBA" id="ARBA00022833"/>
    </source>
</evidence>
<keyword evidence="2" id="KW-0479">Metal-binding</keyword>
<keyword evidence="4 7" id="KW-0863">Zinc-finger</keyword>
<keyword evidence="11" id="KW-1185">Reference proteome</keyword>